<evidence type="ECO:0000313" key="1">
    <source>
        <dbReference type="EMBL" id="PYZ97066.1"/>
    </source>
</evidence>
<protein>
    <submittedName>
        <fullName evidence="1">Uncharacterized protein</fullName>
    </submittedName>
</protein>
<organism evidence="1 2">
    <name type="scientific">Alteribacter lacisalsi</name>
    <dbReference type="NCBI Taxonomy" id="2045244"/>
    <lineage>
        <taxon>Bacteria</taxon>
        <taxon>Bacillati</taxon>
        <taxon>Bacillota</taxon>
        <taxon>Bacilli</taxon>
        <taxon>Bacillales</taxon>
        <taxon>Bacillaceae</taxon>
        <taxon>Alteribacter</taxon>
    </lineage>
</organism>
<keyword evidence="2" id="KW-1185">Reference proteome</keyword>
<dbReference type="Proteomes" id="UP000248066">
    <property type="component" value="Unassembled WGS sequence"/>
</dbReference>
<dbReference type="EMBL" id="PDOF01000001">
    <property type="protein sequence ID" value="PYZ97066.1"/>
    <property type="molecule type" value="Genomic_DNA"/>
</dbReference>
<gene>
    <name evidence="1" type="ORF">CR205_00200</name>
</gene>
<name>A0A2W0H8K2_9BACI</name>
<dbReference type="OrthoDB" id="2375806at2"/>
<evidence type="ECO:0000313" key="2">
    <source>
        <dbReference type="Proteomes" id="UP000248066"/>
    </source>
</evidence>
<dbReference type="RefSeq" id="WP_110515768.1">
    <property type="nucleotide sequence ID" value="NZ_PDOF01000001.1"/>
</dbReference>
<proteinExistence type="predicted"/>
<sequence>MESLKIQAYFNSESEAESAKMSLQKVNASDFRIEEMPQNPSDLILIPIPRSGVGVPPAGRKGALGNSIEKRELGSGNPDENSEAAFVAEFKVNRKDLEETLGILQEKGAYIDEEASSDFVK</sequence>
<dbReference type="AlphaFoldDB" id="A0A2W0H8K2"/>
<comment type="caution">
    <text evidence="1">The sequence shown here is derived from an EMBL/GenBank/DDBJ whole genome shotgun (WGS) entry which is preliminary data.</text>
</comment>
<reference evidence="1 2" key="1">
    <citation type="submission" date="2017-10" db="EMBL/GenBank/DDBJ databases">
        <title>Bacillus sp. nov., a halophilic bacterium isolated from a Yangshapao Lake.</title>
        <authorList>
            <person name="Wang H."/>
        </authorList>
    </citation>
    <scope>NUCLEOTIDE SEQUENCE [LARGE SCALE GENOMIC DNA]</scope>
    <source>
        <strain evidence="1 2">YSP-3</strain>
    </source>
</reference>
<accession>A0A2W0H8K2</accession>